<dbReference type="SUPFAM" id="SSF52096">
    <property type="entry name" value="ClpP/crotonase"/>
    <property type="match status" value="1"/>
</dbReference>
<dbReference type="InterPro" id="IPR029045">
    <property type="entry name" value="ClpP/crotonase-like_dom_sf"/>
</dbReference>
<dbReference type="GO" id="GO:0016853">
    <property type="term" value="F:isomerase activity"/>
    <property type="evidence" value="ECO:0007669"/>
    <property type="project" value="InterPro"/>
</dbReference>
<evidence type="ECO:0000256" key="1">
    <source>
        <dbReference type="ARBA" id="ARBA00005254"/>
    </source>
</evidence>
<dbReference type="Gene3D" id="3.90.226.10">
    <property type="entry name" value="2-enoyl-CoA Hydratase, Chain A, domain 1"/>
    <property type="match status" value="1"/>
</dbReference>
<dbReference type="CDD" id="cd06558">
    <property type="entry name" value="crotonase-like"/>
    <property type="match status" value="1"/>
</dbReference>
<dbReference type="EMBL" id="CP004387">
    <property type="protein sequence ID" value="AJD47313.1"/>
    <property type="molecule type" value="Genomic_DNA"/>
</dbReference>
<dbReference type="RefSeq" id="WP_008738329.1">
    <property type="nucleotide sequence ID" value="NZ_CP004387.1"/>
</dbReference>
<dbReference type="PANTHER" id="PTHR43149:SF1">
    <property type="entry name" value="DELTA(3,5)-DELTA(2,4)-DIENOYL-COA ISOMERASE, MITOCHONDRIAL"/>
    <property type="match status" value="1"/>
</dbReference>
<reference evidence="2 3" key="1">
    <citation type="journal article" date="2012" name="J. Bacteriol.">
        <title>Genome sequence of an alkane-degrading bacterium, Alcanivorax pacificus type strain W11-5, isolated from deep sea sediment.</title>
        <authorList>
            <person name="Lai Q."/>
            <person name="Shao Z."/>
        </authorList>
    </citation>
    <scope>NUCLEOTIDE SEQUENCE [LARGE SCALE GENOMIC DNA]</scope>
    <source>
        <strain evidence="2 3">W11-5</strain>
    </source>
</reference>
<protein>
    <submittedName>
        <fullName evidence="2">Enoyl-CoA hydratase</fullName>
    </submittedName>
</protein>
<keyword evidence="3" id="KW-1185">Reference proteome</keyword>
<dbReference type="InterPro" id="IPR045002">
    <property type="entry name" value="Ech1-like"/>
</dbReference>
<dbReference type="PANTHER" id="PTHR43149">
    <property type="entry name" value="ENOYL-COA HYDRATASE"/>
    <property type="match status" value="1"/>
</dbReference>
<evidence type="ECO:0000313" key="2">
    <source>
        <dbReference type="EMBL" id="AJD47313.1"/>
    </source>
</evidence>
<comment type="similarity">
    <text evidence="1">Belongs to the enoyl-CoA hydratase/isomerase family.</text>
</comment>
<dbReference type="Proteomes" id="UP000006764">
    <property type="component" value="Chromosome"/>
</dbReference>
<dbReference type="Pfam" id="PF00378">
    <property type="entry name" value="ECH_1"/>
    <property type="match status" value="1"/>
</dbReference>
<dbReference type="HOGENOM" id="CLU_009834_7_0_6"/>
<dbReference type="OrthoDB" id="9807606at2"/>
<evidence type="ECO:0000313" key="3">
    <source>
        <dbReference type="Proteomes" id="UP000006764"/>
    </source>
</evidence>
<gene>
    <name evidence="2" type="ORF">S7S_04455</name>
</gene>
<proteinExistence type="inferred from homology"/>
<dbReference type="KEGG" id="apac:S7S_04455"/>
<dbReference type="InterPro" id="IPR001753">
    <property type="entry name" value="Enoyl-CoA_hydra/iso"/>
</dbReference>
<dbReference type="STRING" id="391936.S7S_04455"/>
<sequence length="274" mass="30360">MSDTPTTFRQRVTLQRTDTGIAYVHLARPEKYNGLDLDMLYALVEAAKSLRKDRSVRAVILQGEGKAFCAGLDFASVMSKPLGILRAFVKWGGRSTNIFQQACWAWRTLPVPVIAVTHGHCFGGGLQIALAADFRFTTPDCEFSVMEIKWGLIPDMTGSVTLRELVPLDVAKALAMTGRIIDGEEALHLNLVTGVSDTPLAEAEALAQELLTRSPDALAATKQLFRDTWQAPEDVAFDVESKLQFRLLRGKNQRRAMQAARKKEPARFLPRQFG</sequence>
<accession>A0A0B4XL60</accession>
<organism evidence="2 3">
    <name type="scientific">Isoalcanivorax pacificus W11-5</name>
    <dbReference type="NCBI Taxonomy" id="391936"/>
    <lineage>
        <taxon>Bacteria</taxon>
        <taxon>Pseudomonadati</taxon>
        <taxon>Pseudomonadota</taxon>
        <taxon>Gammaproteobacteria</taxon>
        <taxon>Oceanospirillales</taxon>
        <taxon>Alcanivoracaceae</taxon>
        <taxon>Isoalcanivorax</taxon>
    </lineage>
</organism>
<dbReference type="AlphaFoldDB" id="A0A0B4XL60"/>
<dbReference type="NCBIfam" id="NF005699">
    <property type="entry name" value="PRK07509.1"/>
    <property type="match status" value="1"/>
</dbReference>
<name>A0A0B4XL60_9GAMM</name>